<dbReference type="InterPro" id="IPR039425">
    <property type="entry name" value="RNA_pol_sigma-70-like"/>
</dbReference>
<dbReference type="OrthoDB" id="9784272at2"/>
<sequence>MHFDRALTIGSSVRMISPDSKNCAETPEALITRIAGTRDRAAYATLFTRFAPRIKAFVMGQGMTAQEAEDLAQEALLNVWRKAHMFDASKASAVTWIYSIARNLRIDAARKAKRVRELPEDLWQGDGDKAADEQIVDTQSAQIIKKMLDALPPEQKDILRLSFYEDLSQSDIAKTLSIPLGTVKSRLRLAMTRLRTAMDGKSTGVKS</sequence>
<dbReference type="Gene3D" id="1.10.10.10">
    <property type="entry name" value="Winged helix-like DNA-binding domain superfamily/Winged helix DNA-binding domain"/>
    <property type="match status" value="1"/>
</dbReference>
<keyword evidence="5 6" id="KW-0804">Transcription</keyword>
<dbReference type="CDD" id="cd06171">
    <property type="entry name" value="Sigma70_r4"/>
    <property type="match status" value="1"/>
</dbReference>
<dbReference type="RefSeq" id="WP_090649169.1">
    <property type="nucleotide sequence ID" value="NZ_CBCRYE010000003.1"/>
</dbReference>
<dbReference type="Pfam" id="PF04542">
    <property type="entry name" value="Sigma70_r2"/>
    <property type="match status" value="1"/>
</dbReference>
<keyword evidence="10" id="KW-1185">Reference proteome</keyword>
<proteinExistence type="inferred from homology"/>
<dbReference type="Proteomes" id="UP000199150">
    <property type="component" value="Unassembled WGS sequence"/>
</dbReference>
<dbReference type="InterPro" id="IPR000838">
    <property type="entry name" value="RNA_pol_sigma70_ECF_CS"/>
</dbReference>
<evidence type="ECO:0000256" key="2">
    <source>
        <dbReference type="ARBA" id="ARBA00023015"/>
    </source>
</evidence>
<keyword evidence="2 6" id="KW-0805">Transcription regulation</keyword>
<evidence type="ECO:0000313" key="10">
    <source>
        <dbReference type="Proteomes" id="UP000199150"/>
    </source>
</evidence>
<name>A0A1G4SP98_9CAUL</name>
<dbReference type="InterPro" id="IPR013325">
    <property type="entry name" value="RNA_pol_sigma_r2"/>
</dbReference>
<dbReference type="STRING" id="260084.SAMN02927928_2793"/>
<dbReference type="SUPFAM" id="SSF88659">
    <property type="entry name" value="Sigma3 and sigma4 domains of RNA polymerase sigma factors"/>
    <property type="match status" value="1"/>
</dbReference>
<evidence type="ECO:0000259" key="8">
    <source>
        <dbReference type="Pfam" id="PF04545"/>
    </source>
</evidence>
<reference evidence="10" key="1">
    <citation type="submission" date="2016-10" db="EMBL/GenBank/DDBJ databases">
        <authorList>
            <person name="Varghese N."/>
            <person name="Submissions S."/>
        </authorList>
    </citation>
    <scope>NUCLEOTIDE SEQUENCE [LARGE SCALE GENOMIC DNA]</scope>
    <source>
        <strain evidence="10">CGMCC 1.3431</strain>
    </source>
</reference>
<dbReference type="InterPro" id="IPR007627">
    <property type="entry name" value="RNA_pol_sigma70_r2"/>
</dbReference>
<dbReference type="InterPro" id="IPR014284">
    <property type="entry name" value="RNA_pol_sigma-70_dom"/>
</dbReference>
<dbReference type="InterPro" id="IPR007630">
    <property type="entry name" value="RNA_pol_sigma70_r4"/>
</dbReference>
<dbReference type="GO" id="GO:0016987">
    <property type="term" value="F:sigma factor activity"/>
    <property type="evidence" value="ECO:0007669"/>
    <property type="project" value="UniProtKB-KW"/>
</dbReference>
<keyword evidence="3 6" id="KW-0731">Sigma factor</keyword>
<dbReference type="PANTHER" id="PTHR43133:SF62">
    <property type="entry name" value="RNA POLYMERASE SIGMA FACTOR SIGZ"/>
    <property type="match status" value="1"/>
</dbReference>
<evidence type="ECO:0000313" key="9">
    <source>
        <dbReference type="EMBL" id="SCW70983.1"/>
    </source>
</evidence>
<dbReference type="GO" id="GO:0003677">
    <property type="term" value="F:DNA binding"/>
    <property type="evidence" value="ECO:0007669"/>
    <property type="project" value="UniProtKB-KW"/>
</dbReference>
<dbReference type="PROSITE" id="PS01063">
    <property type="entry name" value="SIGMA70_ECF"/>
    <property type="match status" value="1"/>
</dbReference>
<comment type="similarity">
    <text evidence="1 6">Belongs to the sigma-70 factor family. ECF subfamily.</text>
</comment>
<protein>
    <recommendedName>
        <fullName evidence="6">RNA polymerase sigma factor</fullName>
    </recommendedName>
</protein>
<gene>
    <name evidence="9" type="ORF">SAMN02927928_2793</name>
</gene>
<evidence type="ECO:0000256" key="4">
    <source>
        <dbReference type="ARBA" id="ARBA00023125"/>
    </source>
</evidence>
<dbReference type="EMBL" id="FMTS01000005">
    <property type="protein sequence ID" value="SCW70983.1"/>
    <property type="molecule type" value="Genomic_DNA"/>
</dbReference>
<evidence type="ECO:0000259" key="7">
    <source>
        <dbReference type="Pfam" id="PF04542"/>
    </source>
</evidence>
<dbReference type="Pfam" id="PF04545">
    <property type="entry name" value="Sigma70_r4"/>
    <property type="match status" value="1"/>
</dbReference>
<accession>A0A1G4SP98</accession>
<dbReference type="NCBIfam" id="TIGR02937">
    <property type="entry name" value="sigma70-ECF"/>
    <property type="match status" value="1"/>
</dbReference>
<dbReference type="PANTHER" id="PTHR43133">
    <property type="entry name" value="RNA POLYMERASE ECF-TYPE SIGMA FACTO"/>
    <property type="match status" value="1"/>
</dbReference>
<dbReference type="SUPFAM" id="SSF88946">
    <property type="entry name" value="Sigma2 domain of RNA polymerase sigma factors"/>
    <property type="match status" value="1"/>
</dbReference>
<evidence type="ECO:0000256" key="1">
    <source>
        <dbReference type="ARBA" id="ARBA00010641"/>
    </source>
</evidence>
<dbReference type="InterPro" id="IPR036388">
    <property type="entry name" value="WH-like_DNA-bd_sf"/>
</dbReference>
<evidence type="ECO:0000256" key="6">
    <source>
        <dbReference type="RuleBase" id="RU000716"/>
    </source>
</evidence>
<dbReference type="AlphaFoldDB" id="A0A1G4SP98"/>
<feature type="domain" description="RNA polymerase sigma-70 region 4" evidence="8">
    <location>
        <begin position="148"/>
        <end position="195"/>
    </location>
</feature>
<evidence type="ECO:0000256" key="5">
    <source>
        <dbReference type="ARBA" id="ARBA00023163"/>
    </source>
</evidence>
<dbReference type="InterPro" id="IPR013324">
    <property type="entry name" value="RNA_pol_sigma_r3/r4-like"/>
</dbReference>
<dbReference type="GO" id="GO:0006352">
    <property type="term" value="P:DNA-templated transcription initiation"/>
    <property type="evidence" value="ECO:0007669"/>
    <property type="project" value="InterPro"/>
</dbReference>
<organism evidence="9 10">
    <name type="scientific">Asticcacaulis taihuensis</name>
    <dbReference type="NCBI Taxonomy" id="260084"/>
    <lineage>
        <taxon>Bacteria</taxon>
        <taxon>Pseudomonadati</taxon>
        <taxon>Pseudomonadota</taxon>
        <taxon>Alphaproteobacteria</taxon>
        <taxon>Caulobacterales</taxon>
        <taxon>Caulobacteraceae</taxon>
        <taxon>Asticcacaulis</taxon>
    </lineage>
</organism>
<dbReference type="Gene3D" id="1.10.1740.10">
    <property type="match status" value="1"/>
</dbReference>
<feature type="domain" description="RNA polymerase sigma-70 region 2" evidence="7">
    <location>
        <begin position="46"/>
        <end position="114"/>
    </location>
</feature>
<keyword evidence="4 6" id="KW-0238">DNA-binding</keyword>
<evidence type="ECO:0000256" key="3">
    <source>
        <dbReference type="ARBA" id="ARBA00023082"/>
    </source>
</evidence>